<comment type="caution">
    <text evidence="9">The sequence shown here is derived from an EMBL/GenBank/DDBJ whole genome shotgun (WGS) entry which is preliminary data.</text>
</comment>
<evidence type="ECO:0000313" key="10">
    <source>
        <dbReference type="Proteomes" id="UP001239994"/>
    </source>
</evidence>
<dbReference type="GO" id="GO:0030027">
    <property type="term" value="C:lamellipodium"/>
    <property type="evidence" value="ECO:0007669"/>
    <property type="project" value="TreeGrafter"/>
</dbReference>
<feature type="compositionally biased region" description="Polar residues" evidence="7">
    <location>
        <begin position="1094"/>
        <end position="1133"/>
    </location>
</feature>
<protein>
    <recommendedName>
        <fullName evidence="8">Angiomotin C-terminal domain-containing protein</fullName>
    </recommendedName>
</protein>
<evidence type="ECO:0000256" key="7">
    <source>
        <dbReference type="SAM" id="MobiDB-lite"/>
    </source>
</evidence>
<dbReference type="InterPro" id="IPR051747">
    <property type="entry name" value="Angiomotin-like"/>
</dbReference>
<dbReference type="GO" id="GO:0005923">
    <property type="term" value="C:bicellular tight junction"/>
    <property type="evidence" value="ECO:0007669"/>
    <property type="project" value="TreeGrafter"/>
</dbReference>
<feature type="region of interest" description="Disordered" evidence="7">
    <location>
        <begin position="133"/>
        <end position="199"/>
    </location>
</feature>
<feature type="compositionally biased region" description="Low complexity" evidence="7">
    <location>
        <begin position="506"/>
        <end position="517"/>
    </location>
</feature>
<feature type="region of interest" description="Disordered" evidence="7">
    <location>
        <begin position="221"/>
        <end position="309"/>
    </location>
</feature>
<dbReference type="InterPro" id="IPR024646">
    <property type="entry name" value="Angiomotin_C"/>
</dbReference>
<proteinExistence type="inferred from homology"/>
<comment type="similarity">
    <text evidence="2">Belongs to the angiomotin family.</text>
</comment>
<feature type="compositionally biased region" description="Low complexity" evidence="7">
    <location>
        <begin position="181"/>
        <end position="192"/>
    </location>
</feature>
<organism evidence="9 10">
    <name type="scientific">Electrophorus voltai</name>
    <dbReference type="NCBI Taxonomy" id="2609070"/>
    <lineage>
        <taxon>Eukaryota</taxon>
        <taxon>Metazoa</taxon>
        <taxon>Chordata</taxon>
        <taxon>Craniata</taxon>
        <taxon>Vertebrata</taxon>
        <taxon>Euteleostomi</taxon>
        <taxon>Actinopterygii</taxon>
        <taxon>Neopterygii</taxon>
        <taxon>Teleostei</taxon>
        <taxon>Ostariophysi</taxon>
        <taxon>Gymnotiformes</taxon>
        <taxon>Gymnotoidei</taxon>
        <taxon>Gymnotidae</taxon>
        <taxon>Electrophorus</taxon>
    </lineage>
</organism>
<feature type="compositionally biased region" description="Low complexity" evidence="7">
    <location>
        <begin position="1029"/>
        <end position="1042"/>
    </location>
</feature>
<dbReference type="GO" id="GO:0003365">
    <property type="term" value="P:establishment of cell polarity involved in ameboidal cell migration"/>
    <property type="evidence" value="ECO:0007669"/>
    <property type="project" value="TreeGrafter"/>
</dbReference>
<dbReference type="AlphaFoldDB" id="A0AAD9DNC2"/>
<dbReference type="GO" id="GO:0001525">
    <property type="term" value="P:angiogenesis"/>
    <property type="evidence" value="ECO:0007669"/>
    <property type="project" value="TreeGrafter"/>
</dbReference>
<evidence type="ECO:0000256" key="6">
    <source>
        <dbReference type="SAM" id="Coils"/>
    </source>
</evidence>
<dbReference type="InterPro" id="IPR009114">
    <property type="entry name" value="Angiomotin"/>
</dbReference>
<evidence type="ECO:0000256" key="4">
    <source>
        <dbReference type="ARBA" id="ARBA00022949"/>
    </source>
</evidence>
<dbReference type="GO" id="GO:0038023">
    <property type="term" value="F:signaling receptor activity"/>
    <property type="evidence" value="ECO:0007669"/>
    <property type="project" value="TreeGrafter"/>
</dbReference>
<dbReference type="PANTHER" id="PTHR14826">
    <property type="entry name" value="ANGIOMOTIN"/>
    <property type="match status" value="1"/>
</dbReference>
<reference evidence="9" key="1">
    <citation type="submission" date="2023-03" db="EMBL/GenBank/DDBJ databases">
        <title>Electrophorus voltai genome.</title>
        <authorList>
            <person name="Bian C."/>
        </authorList>
    </citation>
    <scope>NUCLEOTIDE SEQUENCE</scope>
    <source>
        <strain evidence="9">CB-2022</strain>
        <tissue evidence="9">Muscle</tissue>
    </source>
</reference>
<feature type="compositionally biased region" description="Low complexity" evidence="7">
    <location>
        <begin position="936"/>
        <end position="952"/>
    </location>
</feature>
<dbReference type="PRINTS" id="PR01807">
    <property type="entry name" value="ANGIOMOTIN"/>
</dbReference>
<keyword evidence="5 6" id="KW-0175">Coiled coil</keyword>
<gene>
    <name evidence="9" type="ORF">P4O66_016551</name>
</gene>
<dbReference type="Proteomes" id="UP001239994">
    <property type="component" value="Unassembled WGS sequence"/>
</dbReference>
<dbReference type="Pfam" id="PF12240">
    <property type="entry name" value="Angiomotin_C"/>
    <property type="match status" value="1"/>
</dbReference>
<feature type="region of interest" description="Disordered" evidence="7">
    <location>
        <begin position="931"/>
        <end position="953"/>
    </location>
</feature>
<feature type="region of interest" description="Disordered" evidence="7">
    <location>
        <begin position="998"/>
        <end position="1056"/>
    </location>
</feature>
<feature type="compositionally biased region" description="Low complexity" evidence="7">
    <location>
        <begin position="609"/>
        <end position="618"/>
    </location>
</feature>
<keyword evidence="10" id="KW-1185">Reference proteome</keyword>
<feature type="domain" description="Angiomotin C-terminal" evidence="8">
    <location>
        <begin position="827"/>
        <end position="1028"/>
    </location>
</feature>
<feature type="compositionally biased region" description="Pro residues" evidence="7">
    <location>
        <begin position="229"/>
        <end position="238"/>
    </location>
</feature>
<feature type="coiled-coil region" evidence="6">
    <location>
        <begin position="765"/>
        <end position="854"/>
    </location>
</feature>
<dbReference type="GO" id="GO:0030036">
    <property type="term" value="P:actin cytoskeleton organization"/>
    <property type="evidence" value="ECO:0007669"/>
    <property type="project" value="TreeGrafter"/>
</dbReference>
<feature type="compositionally biased region" description="Gly residues" evidence="7">
    <location>
        <begin position="283"/>
        <end position="298"/>
    </location>
</feature>
<feature type="non-terminal residue" evidence="9">
    <location>
        <position position="1141"/>
    </location>
</feature>
<sequence>MHTLLAQFHFDHSPCLIQENHSSSALPSSSLESYLLSSWVRKWNRLPDGTGSLQCLREMDQESGLHCQRSVWKGFRQQLEKQVGMRVWRGSWLHSRLTCPRGHTWRNAAEWLGIGELVDRLCILESLEELVGSSVPGQGQRHEQPVLSRDTNYSSHTGGVDRGRSSSFHEVGGLREPDMRAAASVSEETSASGGSGGGHTVLQRLLQEQMRYGEGRNYLAMQQQQHQQPPQPPAPPQQQGPLSGYPGGPGDEHSMIPHIARQEPQGQELQADSGMEKQLNPRAGGGGSGGAGSGGGCISGPNPEDLPSYEDAKVQSQYFRGQQPQQPPLPTTVGAAFYVTGVSSPKVRPPEGRPTVQRVSAGKVHQDDGLKDLKQGHVRSLSERLMQLSLATSGVKAHAPVTSAPLSPQLPPPGPPGDYYKPTGPQHRGPPPDYPFKGMPSPAKQQQHHHQPQLQEPGHYYSEHRAAGQQGRAEVPHVRYQPPPEYGSFRKESSGHSQRPIHHHSPTSSVTSVGSLSRAQSSTLSGIMAASHPQPSMAHQGEPPFPMGPRSPQGPGSHQVDPYGPSPNHPPPHQRGHGFPHDPYGSAPRGFHMQQHQFHPQGPQPQPQGPGQHYPHPHSLQGDPYEMLARARQMVDILTEENRQLKQEMEACGEKVSKLQKMETEIQLVSEAYENLAKSSSKREALEKTMRNKLELEVRRLHDFNRDLRERMETANKQLAAKECEGTEDNRKTISQLLAQSEYPFQNPFPEQAGEKVQTVVHSYIERLQLIDKETQREKEKLEMELSTLRSTNEDQRRHIEIRDQALNNAQAKVVKLEEELKKKQVYVEKVERMQQALAQLQAACEKREQLEHRLRTRLERELESLRMQQRQGTSQNSMGPEYSTTALMEHLREKEERILALEADMTKWEQKYLEESVMRQFALDAAASVATQRDTSSTTISHSPSSSYDTSVEARIQKEEEEILMANRRCLDMESRIKNLHAQIIEKDAMIKVLHQRSRKEPGTKADGPSAMRPSKSLMSIATGTGSSGLLSHSLGLSGSSPITEERREDRSWKGSLGVLLGPEFRGDSLRAESISSSPSPVLPSTPMLAATHSKTGSRDSCTQTDKNQEMSKPSTPALQSVAASNRISSPSPVYIPDRI</sequence>
<feature type="region of interest" description="Disordered" evidence="7">
    <location>
        <begin position="1072"/>
        <end position="1141"/>
    </location>
</feature>
<feature type="compositionally biased region" description="Low complexity" evidence="7">
    <location>
        <begin position="1075"/>
        <end position="1088"/>
    </location>
</feature>
<feature type="compositionally biased region" description="Basic and acidic residues" evidence="7">
    <location>
        <begin position="1045"/>
        <end position="1054"/>
    </location>
</feature>
<evidence type="ECO:0000256" key="5">
    <source>
        <dbReference type="ARBA" id="ARBA00023054"/>
    </source>
</evidence>
<accession>A0AAD9DNC2</accession>
<dbReference type="GO" id="GO:0005886">
    <property type="term" value="C:plasma membrane"/>
    <property type="evidence" value="ECO:0007669"/>
    <property type="project" value="TreeGrafter"/>
</dbReference>
<keyword evidence="4" id="KW-0965">Cell junction</keyword>
<feature type="region of interest" description="Disordered" evidence="7">
    <location>
        <begin position="342"/>
        <end position="370"/>
    </location>
</feature>
<evidence type="ECO:0000256" key="1">
    <source>
        <dbReference type="ARBA" id="ARBA00004282"/>
    </source>
</evidence>
<feature type="region of interest" description="Disordered" evidence="7">
    <location>
        <begin position="398"/>
        <end position="622"/>
    </location>
</feature>
<dbReference type="GO" id="GO:0030334">
    <property type="term" value="P:regulation of cell migration"/>
    <property type="evidence" value="ECO:0007669"/>
    <property type="project" value="TreeGrafter"/>
</dbReference>
<feature type="coiled-coil region" evidence="6">
    <location>
        <begin position="628"/>
        <end position="725"/>
    </location>
</feature>
<evidence type="ECO:0000259" key="8">
    <source>
        <dbReference type="Pfam" id="PF12240"/>
    </source>
</evidence>
<dbReference type="GO" id="GO:0035329">
    <property type="term" value="P:hippo signaling"/>
    <property type="evidence" value="ECO:0007669"/>
    <property type="project" value="TreeGrafter"/>
</dbReference>
<dbReference type="PANTHER" id="PTHR14826:SF6">
    <property type="entry name" value="ANGIOMOTIN"/>
    <property type="match status" value="1"/>
</dbReference>
<comment type="subcellular location">
    <subcellularLocation>
        <location evidence="1">Cell junction</location>
    </subcellularLocation>
</comment>
<dbReference type="GO" id="GO:0031410">
    <property type="term" value="C:cytoplasmic vesicle"/>
    <property type="evidence" value="ECO:0007669"/>
    <property type="project" value="TreeGrafter"/>
</dbReference>
<keyword evidence="3" id="KW-0597">Phosphoprotein</keyword>
<name>A0AAD9DNC2_9TELE</name>
<evidence type="ECO:0000256" key="2">
    <source>
        <dbReference type="ARBA" id="ARBA00010300"/>
    </source>
</evidence>
<evidence type="ECO:0000256" key="3">
    <source>
        <dbReference type="ARBA" id="ARBA00022553"/>
    </source>
</evidence>
<dbReference type="EMBL" id="JAROKS010000023">
    <property type="protein sequence ID" value="KAK1788071.1"/>
    <property type="molecule type" value="Genomic_DNA"/>
</dbReference>
<evidence type="ECO:0000313" key="9">
    <source>
        <dbReference type="EMBL" id="KAK1788071.1"/>
    </source>
</evidence>